<evidence type="ECO:0000313" key="2">
    <source>
        <dbReference type="Proteomes" id="UP000505306"/>
    </source>
</evidence>
<sequence length="202" mass="23961">MEKPKVFGIGFQKTGTTSLESALEALGYRVYGGDKNLMKYDDTQELKSYIAETLTQWDAVQDMPWPLFYKELYELFPDAKFILTKRESNAWIKSVVRHFGMVRIPLHQKIYDVPKAEGYEDVYVKTYEAHNEAVISFFKEKDNFLVMEIGKNFNYKVLCDFIGIPKPEADAFPHSRKNKQKYNKYKWYRYLRAIYVNYKKGY</sequence>
<dbReference type="RefSeq" id="WP_164680644.1">
    <property type="nucleotide sequence ID" value="NZ_CP049057.1"/>
</dbReference>
<evidence type="ECO:0000313" key="1">
    <source>
        <dbReference type="EMBL" id="QIE60633.1"/>
    </source>
</evidence>
<dbReference type="Pfam" id="PF17784">
    <property type="entry name" value="Sulfotransfer_4"/>
    <property type="match status" value="2"/>
</dbReference>
<dbReference type="EMBL" id="CP049057">
    <property type="protein sequence ID" value="QIE60633.1"/>
    <property type="molecule type" value="Genomic_DNA"/>
</dbReference>
<dbReference type="PANTHER" id="PTHR36978">
    <property type="entry name" value="P-LOOP CONTAINING NUCLEOTIDE TRIPHOSPHATE HYDROLASE"/>
    <property type="match status" value="1"/>
</dbReference>
<dbReference type="PANTHER" id="PTHR36978:SF4">
    <property type="entry name" value="P-LOOP CONTAINING NUCLEOSIDE TRIPHOSPHATE HYDROLASE PROTEIN"/>
    <property type="match status" value="1"/>
</dbReference>
<protein>
    <submittedName>
        <fullName evidence="1">Sulfotransferase</fullName>
    </submittedName>
</protein>
<organism evidence="1 2">
    <name type="scientific">Rasiella rasia</name>
    <dbReference type="NCBI Taxonomy" id="2744027"/>
    <lineage>
        <taxon>Bacteria</taxon>
        <taxon>Pseudomonadati</taxon>
        <taxon>Bacteroidota</taxon>
        <taxon>Flavobacteriia</taxon>
        <taxon>Flavobacteriales</taxon>
        <taxon>Flavobacteriaceae</taxon>
        <taxon>Rasiella</taxon>
    </lineage>
</organism>
<dbReference type="Gene3D" id="3.40.50.300">
    <property type="entry name" value="P-loop containing nucleotide triphosphate hydrolases"/>
    <property type="match status" value="1"/>
</dbReference>
<dbReference type="GO" id="GO:0016740">
    <property type="term" value="F:transferase activity"/>
    <property type="evidence" value="ECO:0007669"/>
    <property type="project" value="UniProtKB-KW"/>
</dbReference>
<dbReference type="SUPFAM" id="SSF52540">
    <property type="entry name" value="P-loop containing nucleoside triphosphate hydrolases"/>
    <property type="match status" value="1"/>
</dbReference>
<reference evidence="1 2" key="1">
    <citation type="submission" date="2020-02" db="EMBL/GenBank/DDBJ databases">
        <title>Complete genome sequence of Flavobacteriaceae bacterium.</title>
        <authorList>
            <person name="Kim S.-J."/>
            <person name="Kim Y.-S."/>
            <person name="Kim K.-H."/>
        </authorList>
    </citation>
    <scope>NUCLEOTIDE SEQUENCE [LARGE SCALE GENOMIC DNA]</scope>
    <source>
        <strain evidence="1 2">RR4-40</strain>
    </source>
</reference>
<proteinExistence type="predicted"/>
<dbReference type="Proteomes" id="UP000505306">
    <property type="component" value="Chromosome"/>
</dbReference>
<dbReference type="InterPro" id="IPR027417">
    <property type="entry name" value="P-loop_NTPase"/>
</dbReference>
<dbReference type="KEGG" id="mgel:G5B37_13990"/>
<accession>A0A6G6GQC3</accession>
<gene>
    <name evidence="1" type="ORF">G5B37_13990</name>
</gene>
<dbReference type="AlphaFoldDB" id="A0A6G6GQC3"/>
<name>A0A6G6GQC3_9FLAO</name>
<keyword evidence="1" id="KW-0808">Transferase</keyword>
<keyword evidence="2" id="KW-1185">Reference proteome</keyword>
<dbReference type="InterPro" id="IPR040632">
    <property type="entry name" value="Sulfotransfer_4"/>
</dbReference>